<evidence type="ECO:0000313" key="1">
    <source>
        <dbReference type="EMBL" id="SEC64694.1"/>
    </source>
</evidence>
<evidence type="ECO:0000313" key="2">
    <source>
        <dbReference type="Proteomes" id="UP000182241"/>
    </source>
</evidence>
<accession>A0A1H4U929</accession>
<dbReference type="EMBL" id="FNSA01000003">
    <property type="protein sequence ID" value="SEC64694.1"/>
    <property type="molecule type" value="Genomic_DNA"/>
</dbReference>
<keyword evidence="2" id="KW-1185">Reference proteome</keyword>
<gene>
    <name evidence="1" type="ORF">SAMN04489793_2805</name>
</gene>
<organism evidence="1 2">
    <name type="scientific">Tsukamurella tyrosinosolvens</name>
    <dbReference type="NCBI Taxonomy" id="57704"/>
    <lineage>
        <taxon>Bacteria</taxon>
        <taxon>Bacillati</taxon>
        <taxon>Actinomycetota</taxon>
        <taxon>Actinomycetes</taxon>
        <taxon>Mycobacteriales</taxon>
        <taxon>Tsukamurellaceae</taxon>
        <taxon>Tsukamurella</taxon>
    </lineage>
</organism>
<proteinExistence type="predicted"/>
<sequence length="57" mass="6072">MIFHATHPDSPRELSFEADDPESALEIAAGEFAHELNLAVDDAHRQVIVSTAEGAAA</sequence>
<dbReference type="RefSeq" id="WP_156486412.1">
    <property type="nucleotide sequence ID" value="NZ_FNSA01000003.1"/>
</dbReference>
<dbReference type="AlphaFoldDB" id="A0A1H4U929"/>
<reference evidence="2" key="1">
    <citation type="submission" date="2016-10" db="EMBL/GenBank/DDBJ databases">
        <authorList>
            <person name="Varghese N."/>
            <person name="Submissions S."/>
        </authorList>
    </citation>
    <scope>NUCLEOTIDE SEQUENCE [LARGE SCALE GENOMIC DNA]</scope>
    <source>
        <strain evidence="2">DSM 44234</strain>
    </source>
</reference>
<protein>
    <submittedName>
        <fullName evidence="1">Uncharacterized protein</fullName>
    </submittedName>
</protein>
<dbReference type="Proteomes" id="UP000182241">
    <property type="component" value="Unassembled WGS sequence"/>
</dbReference>
<name>A0A1H4U929_TSUTY</name>
<dbReference type="STRING" id="57704.SAMN04489793_2805"/>